<dbReference type="Pfam" id="PF04055">
    <property type="entry name" value="Radical_SAM"/>
    <property type="match status" value="1"/>
</dbReference>
<accession>X1AWU3</accession>
<keyword evidence="2" id="KW-0949">S-adenosyl-L-methionine</keyword>
<dbReference type="AlphaFoldDB" id="X1AWU3"/>
<evidence type="ECO:0000313" key="8">
    <source>
        <dbReference type="EMBL" id="GAG76643.1"/>
    </source>
</evidence>
<dbReference type="InterPro" id="IPR051198">
    <property type="entry name" value="BchE-like"/>
</dbReference>
<evidence type="ECO:0000256" key="5">
    <source>
        <dbReference type="ARBA" id="ARBA00023014"/>
    </source>
</evidence>
<feature type="domain" description="B12-binding" evidence="6">
    <location>
        <begin position="21"/>
        <end position="123"/>
    </location>
</feature>
<keyword evidence="4" id="KW-0408">Iron</keyword>
<evidence type="ECO:0000259" key="6">
    <source>
        <dbReference type="Pfam" id="PF02310"/>
    </source>
</evidence>
<evidence type="ECO:0000256" key="4">
    <source>
        <dbReference type="ARBA" id="ARBA00023004"/>
    </source>
</evidence>
<dbReference type="GO" id="GO:0003824">
    <property type="term" value="F:catalytic activity"/>
    <property type="evidence" value="ECO:0007669"/>
    <property type="project" value="InterPro"/>
</dbReference>
<keyword evidence="5" id="KW-0411">Iron-sulfur</keyword>
<evidence type="ECO:0000256" key="2">
    <source>
        <dbReference type="ARBA" id="ARBA00022691"/>
    </source>
</evidence>
<feature type="non-terminal residue" evidence="8">
    <location>
        <position position="228"/>
    </location>
</feature>
<dbReference type="SUPFAM" id="SSF102114">
    <property type="entry name" value="Radical SAM enzymes"/>
    <property type="match status" value="1"/>
</dbReference>
<organism evidence="8">
    <name type="scientific">marine sediment metagenome</name>
    <dbReference type="NCBI Taxonomy" id="412755"/>
    <lineage>
        <taxon>unclassified sequences</taxon>
        <taxon>metagenomes</taxon>
        <taxon>ecological metagenomes</taxon>
    </lineage>
</organism>
<dbReference type="InterPro" id="IPR007197">
    <property type="entry name" value="rSAM"/>
</dbReference>
<dbReference type="Pfam" id="PF02310">
    <property type="entry name" value="B12-binding"/>
    <property type="match status" value="1"/>
</dbReference>
<comment type="caution">
    <text evidence="8">The sequence shown here is derived from an EMBL/GenBank/DDBJ whole genome shotgun (WGS) entry which is preliminary data.</text>
</comment>
<name>X1AWU3_9ZZZZ</name>
<evidence type="ECO:0000256" key="1">
    <source>
        <dbReference type="ARBA" id="ARBA00001966"/>
    </source>
</evidence>
<comment type="cofactor">
    <cofactor evidence="1">
        <name>[4Fe-4S] cluster</name>
        <dbReference type="ChEBI" id="CHEBI:49883"/>
    </cofactor>
</comment>
<dbReference type="EMBL" id="BART01013392">
    <property type="protein sequence ID" value="GAG76643.1"/>
    <property type="molecule type" value="Genomic_DNA"/>
</dbReference>
<gene>
    <name evidence="8" type="ORF">S01H4_27406</name>
</gene>
<dbReference type="SFLD" id="SFLDG01082">
    <property type="entry name" value="B12-binding_domain_containing"/>
    <property type="match status" value="1"/>
</dbReference>
<dbReference type="GO" id="GO:0046872">
    <property type="term" value="F:metal ion binding"/>
    <property type="evidence" value="ECO:0007669"/>
    <property type="project" value="UniProtKB-KW"/>
</dbReference>
<dbReference type="SFLD" id="SFLDS00029">
    <property type="entry name" value="Radical_SAM"/>
    <property type="match status" value="1"/>
</dbReference>
<dbReference type="InterPro" id="IPR058240">
    <property type="entry name" value="rSAM_sf"/>
</dbReference>
<feature type="domain" description="Radical SAM core" evidence="7">
    <location>
        <begin position="171"/>
        <end position="226"/>
    </location>
</feature>
<dbReference type="InterPro" id="IPR023404">
    <property type="entry name" value="rSAM_horseshoe"/>
</dbReference>
<protein>
    <recommendedName>
        <fullName evidence="9">B12-binding domain-containing protein</fullName>
    </recommendedName>
</protein>
<dbReference type="Gene3D" id="3.40.50.280">
    <property type="entry name" value="Cobalamin-binding domain"/>
    <property type="match status" value="1"/>
</dbReference>
<evidence type="ECO:0008006" key="9">
    <source>
        <dbReference type="Google" id="ProtNLM"/>
    </source>
</evidence>
<dbReference type="PANTHER" id="PTHR43409">
    <property type="entry name" value="ANAEROBIC MAGNESIUM-PROTOPORPHYRIN IX MONOMETHYL ESTER CYCLASE-RELATED"/>
    <property type="match status" value="1"/>
</dbReference>
<keyword evidence="3" id="KW-0479">Metal-binding</keyword>
<dbReference type="Gene3D" id="3.80.30.20">
    <property type="entry name" value="tm_1862 like domain"/>
    <property type="match status" value="1"/>
</dbReference>
<evidence type="ECO:0000256" key="3">
    <source>
        <dbReference type="ARBA" id="ARBA00022723"/>
    </source>
</evidence>
<dbReference type="GO" id="GO:0051536">
    <property type="term" value="F:iron-sulfur cluster binding"/>
    <property type="evidence" value="ECO:0007669"/>
    <property type="project" value="UniProtKB-KW"/>
</dbReference>
<dbReference type="PANTHER" id="PTHR43409:SF7">
    <property type="entry name" value="BLL1977 PROTEIN"/>
    <property type="match status" value="1"/>
</dbReference>
<evidence type="ECO:0000259" key="7">
    <source>
        <dbReference type="Pfam" id="PF04055"/>
    </source>
</evidence>
<reference evidence="8" key="1">
    <citation type="journal article" date="2014" name="Front. Microbiol.">
        <title>High frequency of phylogenetically diverse reductive dehalogenase-homologous genes in deep subseafloor sedimentary metagenomes.</title>
        <authorList>
            <person name="Kawai M."/>
            <person name="Futagami T."/>
            <person name="Toyoda A."/>
            <person name="Takaki Y."/>
            <person name="Nishi S."/>
            <person name="Hori S."/>
            <person name="Arai W."/>
            <person name="Tsubouchi T."/>
            <person name="Morono Y."/>
            <person name="Uchiyama I."/>
            <person name="Ito T."/>
            <person name="Fujiyama A."/>
            <person name="Inagaki F."/>
            <person name="Takami H."/>
        </authorList>
    </citation>
    <scope>NUCLEOTIDE SEQUENCE</scope>
    <source>
        <strain evidence="8">Expedition CK06-06</strain>
    </source>
</reference>
<proteinExistence type="predicted"/>
<dbReference type="GO" id="GO:0031419">
    <property type="term" value="F:cobalamin binding"/>
    <property type="evidence" value="ECO:0007669"/>
    <property type="project" value="InterPro"/>
</dbReference>
<sequence length="228" mass="25152">MRIQLIHPPHPAAIDDRLDAPLGLLRIATVLKEAGHEVAIADYTGHHSPPIMKADVYGLTCYAPTVHLSSLIAKGCRKWNPEAVTVAGGAHITGLLECGEKELLPRGFDSYVAGDGELAMLDLIDDWPDVKRTYEHPLPGDLNEMPMTDYSFVDLESYGRTIAGGPSVPIYTSIGCPYRCAFCGLPKQHRKIKHRSPQNVANEIEDIINIYGIRSFNFQDDTFLLDKA</sequence>
<dbReference type="InterPro" id="IPR006158">
    <property type="entry name" value="Cobalamin-bd"/>
</dbReference>